<organism evidence="2 3">
    <name type="scientific">Agrilus planipennis</name>
    <name type="common">Emerald ash borer</name>
    <name type="synonym">Agrilus marcopoli</name>
    <dbReference type="NCBI Taxonomy" id="224129"/>
    <lineage>
        <taxon>Eukaryota</taxon>
        <taxon>Metazoa</taxon>
        <taxon>Ecdysozoa</taxon>
        <taxon>Arthropoda</taxon>
        <taxon>Hexapoda</taxon>
        <taxon>Insecta</taxon>
        <taxon>Pterygota</taxon>
        <taxon>Neoptera</taxon>
        <taxon>Endopterygota</taxon>
        <taxon>Coleoptera</taxon>
        <taxon>Polyphaga</taxon>
        <taxon>Elateriformia</taxon>
        <taxon>Buprestoidea</taxon>
        <taxon>Buprestidae</taxon>
        <taxon>Agrilinae</taxon>
        <taxon>Agrilus</taxon>
    </lineage>
</organism>
<feature type="transmembrane region" description="Helical" evidence="1">
    <location>
        <begin position="30"/>
        <end position="47"/>
    </location>
</feature>
<dbReference type="InParanoid" id="A0A1W4XKD7"/>
<reference evidence="3" key="1">
    <citation type="submission" date="2025-08" db="UniProtKB">
        <authorList>
            <consortium name="RefSeq"/>
        </authorList>
    </citation>
    <scope>IDENTIFICATION</scope>
    <source>
        <tissue evidence="3">Entire body</tissue>
    </source>
</reference>
<keyword evidence="1" id="KW-0472">Membrane</keyword>
<evidence type="ECO:0000256" key="1">
    <source>
        <dbReference type="SAM" id="Phobius"/>
    </source>
</evidence>
<protein>
    <submittedName>
        <fullName evidence="3">Uncharacterized protein LOC108742501</fullName>
    </submittedName>
</protein>
<dbReference type="OrthoDB" id="6770765at2759"/>
<feature type="transmembrane region" description="Helical" evidence="1">
    <location>
        <begin position="53"/>
        <end position="71"/>
    </location>
</feature>
<dbReference type="KEGG" id="apln:108742501"/>
<evidence type="ECO:0000313" key="3">
    <source>
        <dbReference type="RefSeq" id="XP_018333242.1"/>
    </source>
</evidence>
<evidence type="ECO:0000313" key="2">
    <source>
        <dbReference type="Proteomes" id="UP000192223"/>
    </source>
</evidence>
<accession>A0A1W4XKD7</accession>
<sequence length="107" mass="11998">MSEKQTRNVRMHQANALILPIIEYLKDGELQAVILAGLCGIGAWVVISTILKVIFWMLWPLLLICGILSLMPSWRATIANDYVPAHIEALKVLGRRITGNISYIIDK</sequence>
<gene>
    <name evidence="3" type="primary">LOC108742501</name>
</gene>
<keyword evidence="1" id="KW-1133">Transmembrane helix</keyword>
<keyword evidence="2" id="KW-1185">Reference proteome</keyword>
<dbReference type="Proteomes" id="UP000192223">
    <property type="component" value="Unplaced"/>
</dbReference>
<dbReference type="RefSeq" id="XP_018333242.1">
    <property type="nucleotide sequence ID" value="XM_018477740.2"/>
</dbReference>
<name>A0A1W4XKD7_AGRPL</name>
<proteinExistence type="predicted"/>
<keyword evidence="1" id="KW-0812">Transmembrane</keyword>
<dbReference type="AlphaFoldDB" id="A0A1W4XKD7"/>
<dbReference type="GeneID" id="108742501"/>